<evidence type="ECO:0000256" key="10">
    <source>
        <dbReference type="PIRSR" id="PIRSR601548-4"/>
    </source>
</evidence>
<keyword evidence="14" id="KW-0812">Transmembrane</keyword>
<evidence type="ECO:0000256" key="12">
    <source>
        <dbReference type="PROSITE-ProRule" id="PRU01355"/>
    </source>
</evidence>
<organism evidence="16">
    <name type="scientific">Clastoptera arizonana</name>
    <name type="common">Arizona spittle bug</name>
    <dbReference type="NCBI Taxonomy" id="38151"/>
    <lineage>
        <taxon>Eukaryota</taxon>
        <taxon>Metazoa</taxon>
        <taxon>Ecdysozoa</taxon>
        <taxon>Arthropoda</taxon>
        <taxon>Hexapoda</taxon>
        <taxon>Insecta</taxon>
        <taxon>Pterygota</taxon>
        <taxon>Neoptera</taxon>
        <taxon>Paraneoptera</taxon>
        <taxon>Hemiptera</taxon>
        <taxon>Auchenorrhyncha</taxon>
        <taxon>Cercopoidea</taxon>
        <taxon>Clastopteridae</taxon>
        <taxon>Clastoptera</taxon>
    </lineage>
</organism>
<feature type="disulfide bond" evidence="10 12">
    <location>
        <begin position="420"/>
        <end position="438"/>
    </location>
</feature>
<feature type="binding site" evidence="9">
    <location>
        <position position="479"/>
    </location>
    <ligand>
        <name>Zn(2+)</name>
        <dbReference type="ChEBI" id="CHEBI:29105"/>
        <label>1</label>
        <note>catalytic</note>
    </ligand>
</feature>
<comment type="caution">
    <text evidence="12">Lacks conserved residue(s) required for the propagation of feature annotation.</text>
</comment>
<feature type="active site" description="Proton acceptor 1" evidence="5">
    <location>
        <position position="452"/>
    </location>
</feature>
<feature type="binding site" evidence="9">
    <location>
        <position position="455"/>
    </location>
    <ligand>
        <name>Zn(2+)</name>
        <dbReference type="ChEBI" id="CHEBI:29105"/>
        <label>1</label>
        <note>catalytic</note>
    </ligand>
</feature>
<dbReference type="EMBL" id="GEDC01008045">
    <property type="protein sequence ID" value="JAS29253.1"/>
    <property type="molecule type" value="Transcribed_RNA"/>
</dbReference>
<dbReference type="PRINTS" id="PR00791">
    <property type="entry name" value="PEPDIPTASEA"/>
</dbReference>
<dbReference type="EC" id="3.4.-.-" evidence="13"/>
<dbReference type="AlphaFoldDB" id="A0A1B6DUB7"/>
<dbReference type="Gene3D" id="1.10.1370.30">
    <property type="match status" value="2"/>
</dbReference>
<dbReference type="PANTHER" id="PTHR10514:SF40">
    <property type="entry name" value="ANGIOTENSIN-CONVERTING ENZYME"/>
    <property type="match status" value="1"/>
</dbReference>
<keyword evidence="9 13" id="KW-0862">Zinc</keyword>
<comment type="similarity">
    <text evidence="1 12 13">Belongs to the peptidase M2 family.</text>
</comment>
<dbReference type="GO" id="GO:0008241">
    <property type="term" value="F:peptidyl-dipeptidase activity"/>
    <property type="evidence" value="ECO:0007669"/>
    <property type="project" value="InterPro"/>
</dbReference>
<feature type="binding site" evidence="9">
    <location>
        <position position="451"/>
    </location>
    <ligand>
        <name>Zn(2+)</name>
        <dbReference type="ChEBI" id="CHEBI:29105"/>
        <label>1</label>
        <note>catalytic</note>
    </ligand>
</feature>
<dbReference type="PROSITE" id="PS52011">
    <property type="entry name" value="PEPTIDASE_M2"/>
    <property type="match status" value="1"/>
</dbReference>
<keyword evidence="2 15" id="KW-0732">Signal</keyword>
<dbReference type="SUPFAM" id="SSF55486">
    <property type="entry name" value="Metalloproteases ('zincins'), catalytic domain"/>
    <property type="match status" value="1"/>
</dbReference>
<dbReference type="GO" id="GO:0006508">
    <property type="term" value="P:proteolysis"/>
    <property type="evidence" value="ECO:0007669"/>
    <property type="project" value="UniProtKB-KW"/>
</dbReference>
<gene>
    <name evidence="16" type="ORF">g.38686</name>
</gene>
<name>A0A1B6DUB7_9HEMI</name>
<evidence type="ECO:0000256" key="7">
    <source>
        <dbReference type="PIRSR" id="PIRSR601548-11"/>
    </source>
</evidence>
<evidence type="ECO:0000256" key="1">
    <source>
        <dbReference type="ARBA" id="ARBA00008139"/>
    </source>
</evidence>
<feature type="binding site" evidence="8">
    <location>
        <position position="590"/>
    </location>
    <ligand>
        <name>chloride</name>
        <dbReference type="ChEBI" id="CHEBI:17996"/>
        <label>1</label>
    </ligand>
</feature>
<dbReference type="PANTHER" id="PTHR10514">
    <property type="entry name" value="ANGIOTENSIN-CONVERTING ENZYME"/>
    <property type="match status" value="1"/>
</dbReference>
<feature type="disulfide bond" evidence="10 12">
    <location>
        <begin position="218"/>
        <end position="226"/>
    </location>
</feature>
<keyword evidence="9 13" id="KW-0479">Metal-binding</keyword>
<dbReference type="GO" id="GO:0008237">
    <property type="term" value="F:metallopeptidase activity"/>
    <property type="evidence" value="ECO:0007669"/>
    <property type="project" value="UniProtKB-KW"/>
</dbReference>
<evidence type="ECO:0000256" key="6">
    <source>
        <dbReference type="PIRSR" id="PIRSR601548-10"/>
    </source>
</evidence>
<dbReference type="GO" id="GO:0005886">
    <property type="term" value="C:plasma membrane"/>
    <property type="evidence" value="ECO:0007669"/>
    <property type="project" value="TreeGrafter"/>
</dbReference>
<evidence type="ECO:0000256" key="4">
    <source>
        <dbReference type="ARBA" id="ARBA00023180"/>
    </source>
</evidence>
<keyword evidence="14" id="KW-1133">Transmembrane helix</keyword>
<reference evidence="16" key="1">
    <citation type="submission" date="2015-12" db="EMBL/GenBank/DDBJ databases">
        <title>De novo transcriptome assembly of four potential Pierce s Disease insect vectors from Arizona vineyards.</title>
        <authorList>
            <person name="Tassone E.E."/>
        </authorList>
    </citation>
    <scope>NUCLEOTIDE SEQUENCE</scope>
</reference>
<feature type="active site" description="Proton donor 2" evidence="7">
    <location>
        <position position="581"/>
    </location>
</feature>
<evidence type="ECO:0000256" key="2">
    <source>
        <dbReference type="ARBA" id="ARBA00022729"/>
    </source>
</evidence>
<evidence type="ECO:0000313" key="16">
    <source>
        <dbReference type="EMBL" id="JAS29253.1"/>
    </source>
</evidence>
<keyword evidence="13" id="KW-0482">Metalloprotease</keyword>
<keyword evidence="13" id="KW-0121">Carboxypeptidase</keyword>
<evidence type="ECO:0000256" key="9">
    <source>
        <dbReference type="PIRSR" id="PIRSR601548-3"/>
    </source>
</evidence>
<dbReference type="CDD" id="cd06461">
    <property type="entry name" value="M2_ACE"/>
    <property type="match status" value="1"/>
</dbReference>
<feature type="signal peptide" evidence="15">
    <location>
        <begin position="1"/>
        <end position="39"/>
    </location>
</feature>
<evidence type="ECO:0000256" key="3">
    <source>
        <dbReference type="ARBA" id="ARBA00023157"/>
    </source>
</evidence>
<feature type="binding site" evidence="11">
    <location>
        <position position="479"/>
    </location>
    <ligand>
        <name>Zn(2+)</name>
        <dbReference type="ChEBI" id="CHEBI:29105"/>
        <label>2</label>
        <note>catalytic</note>
    </ligand>
</feature>
<evidence type="ECO:0000256" key="15">
    <source>
        <dbReference type="SAM" id="SignalP"/>
    </source>
</evidence>
<keyword evidence="14" id="KW-0472">Membrane</keyword>
<feature type="active site" description="Proton donor 1" evidence="5">
    <location>
        <position position="581"/>
    </location>
</feature>
<feature type="binding site" evidence="8">
    <location>
        <position position="293"/>
    </location>
    <ligand>
        <name>chloride</name>
        <dbReference type="ChEBI" id="CHEBI:17996"/>
        <label>1</label>
    </ligand>
</feature>
<feature type="active site" description="Proton acceptor 2" evidence="7">
    <location>
        <position position="452"/>
    </location>
</feature>
<feature type="binding site" evidence="11">
    <location>
        <position position="455"/>
    </location>
    <ligand>
        <name>Zn(2+)</name>
        <dbReference type="ChEBI" id="CHEBI:29105"/>
        <label>2</label>
        <note>catalytic</note>
    </ligand>
</feature>
<evidence type="ECO:0000256" key="13">
    <source>
        <dbReference type="RuleBase" id="RU361144"/>
    </source>
</evidence>
<feature type="chain" id="PRO_5008581664" description="Angiotensin-converting enzyme" evidence="15">
    <location>
        <begin position="40"/>
        <end position="742"/>
    </location>
</feature>
<sequence>MLMCIDSLCLSLMACLNRPKPPYSWFFTIFLCLITTTSSDPQDRYSYREVDDQQIRDMLDKFIQTQDPKYFNPNVYDVNRGQDGRFADANRGQDGRFTEESRRTISNQQLKTLLKQIDDISSQQCTENVLAQWNFETNVNDATQVEALQAQLAYTEFQNRVRHLVMQIHHEHTDDPRLWRELRYLSVIGPAALPPDQLDRYNRLINDMLTIYNSASICAYNEPLKCGLHLDPDLTNLMAESRDWNELQHTWVEWYRKSGQKMRDLYEQLIELSNYSARLNNLTDYADYWMYPYEAASFRFDLEDTWEQIRPLYEQLHAYVRRKLRDLYGPEKISRQAPIPAHILGNMWAQTWTNILDITIPYPGKNFIDVTPEMLRQGYTPGAMFRLAEEFFVSLNLSAMPPDFWANSILEEPLERPVVCQPSAWDFCNGRDYRIKMCTHTDMSDLITAHHEMAHIQYFLQYKNQPKIFRDGANPGFHEAVSEAIALSVATPHHLQTLGLLLNSADDVPHNINYLFTLAMDKVAFLPFSLALDFWRWDLFQGTTSRDRYNCHWWDLREKLSGIKPPVLRSEVDFDAGAKYHVPANIPYIRYFVGTVLQFQIHRAMCRAAGQSGTNTAYGQPLHKCDIYRSKEAGRILAKLMEKGASEPWSEVLYAATGETKLDGSAIREFFQPLEDWLRNENRRTQEFVGWSYDGDYCKYSIETANLQVYGGFYNTASSITSMDMFIYCLIISVNVFYNKMY</sequence>
<protein>
    <recommendedName>
        <fullName evidence="13">Angiotensin-converting enzyme</fullName>
        <ecNumber evidence="13">3.4.-.-</ecNumber>
    </recommendedName>
</protein>
<evidence type="ECO:0000256" key="11">
    <source>
        <dbReference type="PIRSR" id="PIRSR601548-8"/>
    </source>
</evidence>
<keyword evidence="13" id="KW-0645">Protease</keyword>
<dbReference type="GO" id="GO:0004180">
    <property type="term" value="F:carboxypeptidase activity"/>
    <property type="evidence" value="ECO:0007669"/>
    <property type="project" value="UniProtKB-KW"/>
</dbReference>
<keyword evidence="4 6" id="KW-0325">Glycoprotein</keyword>
<dbReference type="Pfam" id="PF01401">
    <property type="entry name" value="Peptidase_M2"/>
    <property type="match status" value="1"/>
</dbReference>
<evidence type="ECO:0000256" key="8">
    <source>
        <dbReference type="PIRSR" id="PIRSR601548-2"/>
    </source>
</evidence>
<dbReference type="InterPro" id="IPR001548">
    <property type="entry name" value="Peptidase_M2"/>
</dbReference>
<evidence type="ECO:0000256" key="14">
    <source>
        <dbReference type="SAM" id="Phobius"/>
    </source>
</evidence>
<evidence type="ECO:0000256" key="5">
    <source>
        <dbReference type="PIRSR" id="PIRSR601548-1"/>
    </source>
</evidence>
<feature type="transmembrane region" description="Helical" evidence="14">
    <location>
        <begin position="720"/>
        <end position="738"/>
    </location>
</feature>
<feature type="disulfide bond" evidence="10">
    <location>
        <begin position="606"/>
        <end position="625"/>
    </location>
</feature>
<dbReference type="GO" id="GO:0046872">
    <property type="term" value="F:metal ion binding"/>
    <property type="evidence" value="ECO:0007669"/>
    <property type="project" value="UniProtKB-KW"/>
</dbReference>
<keyword evidence="13" id="KW-0378">Hydrolase</keyword>
<feature type="binding site" evidence="11">
    <location>
        <position position="451"/>
    </location>
    <ligand>
        <name>Zn(2+)</name>
        <dbReference type="ChEBI" id="CHEBI:29105"/>
        <label>2</label>
        <note>catalytic</note>
    </ligand>
</feature>
<proteinExistence type="inferred from homology"/>
<feature type="glycosylation site" description="N-linked (GlcNAc...) asparagine; partial" evidence="6">
    <location>
        <position position="221"/>
    </location>
</feature>
<accession>A0A1B6DUB7</accession>
<feature type="glycosylation site" description="N-linked (GlcNAc...) asparagine" evidence="6">
    <location>
        <position position="138"/>
    </location>
</feature>
<comment type="cofactor">
    <cofactor evidence="13">
        <name>Zn(2+)</name>
        <dbReference type="ChEBI" id="CHEBI:29105"/>
    </cofactor>
    <text evidence="13">Binds 1 zinc ion per subunit.</text>
</comment>
<keyword evidence="3 10" id="KW-1015">Disulfide bond</keyword>